<dbReference type="PANTHER" id="PTHR33885:SF3">
    <property type="entry name" value="PHAGE SHOCK PROTEIN C"/>
    <property type="match status" value="1"/>
</dbReference>
<protein>
    <recommendedName>
        <fullName evidence="8">Phage shock protein PspC N-terminal domain-containing protein</fullName>
    </recommendedName>
</protein>
<keyword evidence="4 7" id="KW-1133">Transmembrane helix</keyword>
<dbReference type="InterPro" id="IPR007168">
    <property type="entry name" value="Phageshock_PspC_N"/>
</dbReference>
<evidence type="ECO:0000256" key="6">
    <source>
        <dbReference type="SAM" id="MobiDB-lite"/>
    </source>
</evidence>
<sequence length="103" mass="11095">MTTRKLVRSRDHRVIAGVCGGIAEYFDIDPTIVRVVTAALGLFSLGAVCAAYVIAWLAIPDQGSGQTGADQLYDRYGDYQRRRDARQSGGEPDNGPADTFSAD</sequence>
<keyword evidence="2" id="KW-1003">Cell membrane</keyword>
<dbReference type="GO" id="GO:0005886">
    <property type="term" value="C:plasma membrane"/>
    <property type="evidence" value="ECO:0007669"/>
    <property type="project" value="UniProtKB-SubCell"/>
</dbReference>
<accession>A0A645A753</accession>
<dbReference type="Pfam" id="PF04024">
    <property type="entry name" value="PspC"/>
    <property type="match status" value="1"/>
</dbReference>
<evidence type="ECO:0000256" key="3">
    <source>
        <dbReference type="ARBA" id="ARBA00022692"/>
    </source>
</evidence>
<dbReference type="InterPro" id="IPR052027">
    <property type="entry name" value="PspC"/>
</dbReference>
<dbReference type="AlphaFoldDB" id="A0A645A753"/>
<evidence type="ECO:0000259" key="8">
    <source>
        <dbReference type="Pfam" id="PF04024"/>
    </source>
</evidence>
<comment type="caution">
    <text evidence="9">The sequence shown here is derived from an EMBL/GenBank/DDBJ whole genome shotgun (WGS) entry which is preliminary data.</text>
</comment>
<keyword evidence="5 7" id="KW-0472">Membrane</keyword>
<evidence type="ECO:0000313" key="9">
    <source>
        <dbReference type="EMBL" id="MPM45584.1"/>
    </source>
</evidence>
<evidence type="ECO:0000256" key="5">
    <source>
        <dbReference type="ARBA" id="ARBA00023136"/>
    </source>
</evidence>
<feature type="region of interest" description="Disordered" evidence="6">
    <location>
        <begin position="80"/>
        <end position="103"/>
    </location>
</feature>
<name>A0A645A753_9ZZZZ</name>
<dbReference type="PANTHER" id="PTHR33885">
    <property type="entry name" value="PHAGE SHOCK PROTEIN C"/>
    <property type="match status" value="1"/>
</dbReference>
<evidence type="ECO:0000256" key="7">
    <source>
        <dbReference type="SAM" id="Phobius"/>
    </source>
</evidence>
<proteinExistence type="predicted"/>
<dbReference type="EMBL" id="VSSQ01010934">
    <property type="protein sequence ID" value="MPM45584.1"/>
    <property type="molecule type" value="Genomic_DNA"/>
</dbReference>
<reference evidence="9" key="1">
    <citation type="submission" date="2019-08" db="EMBL/GenBank/DDBJ databases">
        <authorList>
            <person name="Kucharzyk K."/>
            <person name="Murdoch R.W."/>
            <person name="Higgins S."/>
            <person name="Loffler F."/>
        </authorList>
    </citation>
    <scope>NUCLEOTIDE SEQUENCE</scope>
</reference>
<feature type="transmembrane region" description="Helical" evidence="7">
    <location>
        <begin position="35"/>
        <end position="59"/>
    </location>
</feature>
<evidence type="ECO:0000256" key="4">
    <source>
        <dbReference type="ARBA" id="ARBA00022989"/>
    </source>
</evidence>
<comment type="subcellular location">
    <subcellularLocation>
        <location evidence="1">Cell membrane</location>
        <topology evidence="1">Single-pass membrane protein</topology>
    </subcellularLocation>
</comment>
<keyword evidence="3 7" id="KW-0812">Transmembrane</keyword>
<feature type="domain" description="Phage shock protein PspC N-terminal" evidence="8">
    <location>
        <begin position="4"/>
        <end position="61"/>
    </location>
</feature>
<gene>
    <name evidence="9" type="ORF">SDC9_92272</name>
</gene>
<evidence type="ECO:0000256" key="2">
    <source>
        <dbReference type="ARBA" id="ARBA00022475"/>
    </source>
</evidence>
<organism evidence="9">
    <name type="scientific">bioreactor metagenome</name>
    <dbReference type="NCBI Taxonomy" id="1076179"/>
    <lineage>
        <taxon>unclassified sequences</taxon>
        <taxon>metagenomes</taxon>
        <taxon>ecological metagenomes</taxon>
    </lineage>
</organism>
<evidence type="ECO:0000256" key="1">
    <source>
        <dbReference type="ARBA" id="ARBA00004162"/>
    </source>
</evidence>